<gene>
    <name evidence="2" type="primary">LOC112827149</name>
</gene>
<name>A0A3Q7PD91_CALUR</name>
<dbReference type="RefSeq" id="XP_025731775.1">
    <property type="nucleotide sequence ID" value="XM_025875990.1"/>
</dbReference>
<dbReference type="Proteomes" id="UP000286641">
    <property type="component" value="Unplaced"/>
</dbReference>
<dbReference type="AlphaFoldDB" id="A0A3Q7PD91"/>
<protein>
    <submittedName>
        <fullName evidence="2">Uncharacterized protein LOC112827149 isoform X5</fullName>
    </submittedName>
</protein>
<reference key="1">
    <citation type="submission" date="2019-01" db="UniProtKB">
        <authorList>
            <consortium name="RefSeq"/>
        </authorList>
    </citation>
    <scope>IDENTIFICATION</scope>
</reference>
<reference evidence="2" key="2">
    <citation type="submission" date="2025-08" db="UniProtKB">
        <authorList>
            <consortium name="RefSeq"/>
        </authorList>
    </citation>
    <scope>IDENTIFICATION</scope>
    <source>
        <tissue evidence="2">Blood</tissue>
    </source>
</reference>
<proteinExistence type="predicted"/>
<evidence type="ECO:0000313" key="2">
    <source>
        <dbReference type="RefSeq" id="XP_025731775.1"/>
    </source>
</evidence>
<organism evidence="1 2">
    <name type="scientific">Callorhinus ursinus</name>
    <name type="common">Northern fur seal</name>
    <dbReference type="NCBI Taxonomy" id="34884"/>
    <lineage>
        <taxon>Eukaryota</taxon>
        <taxon>Metazoa</taxon>
        <taxon>Chordata</taxon>
        <taxon>Craniata</taxon>
        <taxon>Vertebrata</taxon>
        <taxon>Euteleostomi</taxon>
        <taxon>Mammalia</taxon>
        <taxon>Eutheria</taxon>
        <taxon>Laurasiatheria</taxon>
        <taxon>Carnivora</taxon>
        <taxon>Caniformia</taxon>
        <taxon>Pinnipedia</taxon>
        <taxon>Otariidae</taxon>
        <taxon>Callorhinus</taxon>
    </lineage>
</organism>
<keyword evidence="1" id="KW-1185">Reference proteome</keyword>
<evidence type="ECO:0000313" key="1">
    <source>
        <dbReference type="Proteomes" id="UP000286641"/>
    </source>
</evidence>
<accession>A0A3Q7PD91</accession>
<sequence>MRESRGSLGNERMRSAQIQVVTIAEEMGRTQSRIPHYIVVMSPLASVDCGSFAEFLCFDDLDGIEEYRSGIFLM</sequence>